<feature type="region of interest" description="Disordered" evidence="1">
    <location>
        <begin position="1900"/>
        <end position="2002"/>
    </location>
</feature>
<name>A0A6L2J2Y7_TANCI</name>
<evidence type="ECO:0000256" key="1">
    <source>
        <dbReference type="SAM" id="MobiDB-lite"/>
    </source>
</evidence>
<feature type="compositionally biased region" description="Polar residues" evidence="1">
    <location>
        <begin position="746"/>
        <end position="767"/>
    </location>
</feature>
<feature type="compositionally biased region" description="Basic and acidic residues" evidence="1">
    <location>
        <begin position="339"/>
        <end position="348"/>
    </location>
</feature>
<feature type="compositionally biased region" description="Pro residues" evidence="1">
    <location>
        <begin position="1484"/>
        <end position="1493"/>
    </location>
</feature>
<dbReference type="Pfam" id="PF25597">
    <property type="entry name" value="SH3_retrovirus"/>
    <property type="match status" value="1"/>
</dbReference>
<feature type="domain" description="Retroviral polymerase SH3-like" evidence="3">
    <location>
        <begin position="915"/>
        <end position="960"/>
    </location>
</feature>
<evidence type="ECO:0000259" key="3">
    <source>
        <dbReference type="Pfam" id="PF25597"/>
    </source>
</evidence>
<dbReference type="EMBL" id="BKCJ010000225">
    <property type="protein sequence ID" value="GEU31171.1"/>
    <property type="molecule type" value="Genomic_DNA"/>
</dbReference>
<feature type="compositionally biased region" description="Basic residues" evidence="1">
    <location>
        <begin position="734"/>
        <end position="745"/>
    </location>
</feature>
<feature type="domain" description="Retrovirus-related Pol polyprotein from transposon TNT 1-94-like beta-barrel" evidence="2">
    <location>
        <begin position="774"/>
        <end position="847"/>
    </location>
</feature>
<feature type="compositionally biased region" description="Low complexity" evidence="1">
    <location>
        <begin position="41"/>
        <end position="55"/>
    </location>
</feature>
<accession>A0A6L2J2Y7</accession>
<feature type="region of interest" description="Disordered" evidence="1">
    <location>
        <begin position="1022"/>
        <end position="1083"/>
    </location>
</feature>
<dbReference type="SUPFAM" id="SSF57756">
    <property type="entry name" value="Retrovirus zinc finger-like domains"/>
    <property type="match status" value="1"/>
</dbReference>
<feature type="region of interest" description="Disordered" evidence="1">
    <location>
        <begin position="339"/>
        <end position="358"/>
    </location>
</feature>
<dbReference type="InterPro" id="IPR036875">
    <property type="entry name" value="Znf_CCHC_sf"/>
</dbReference>
<feature type="compositionally biased region" description="Polar residues" evidence="1">
    <location>
        <begin position="700"/>
        <end position="709"/>
    </location>
</feature>
<feature type="region of interest" description="Disordered" evidence="1">
    <location>
        <begin position="1"/>
        <end position="62"/>
    </location>
</feature>
<gene>
    <name evidence="4" type="ORF">Tci_003149</name>
</gene>
<comment type="caution">
    <text evidence="4">The sequence shown here is derived from an EMBL/GenBank/DDBJ whole genome shotgun (WGS) entry which is preliminary data.</text>
</comment>
<feature type="compositionally biased region" description="Basic and acidic residues" evidence="1">
    <location>
        <begin position="1929"/>
        <end position="1943"/>
    </location>
</feature>
<evidence type="ECO:0000313" key="4">
    <source>
        <dbReference type="EMBL" id="GEU31171.1"/>
    </source>
</evidence>
<dbReference type="InterPro" id="IPR057670">
    <property type="entry name" value="SH3_retrovirus"/>
</dbReference>
<dbReference type="InterPro" id="IPR054722">
    <property type="entry name" value="PolX-like_BBD"/>
</dbReference>
<feature type="region of interest" description="Disordered" evidence="1">
    <location>
        <begin position="412"/>
        <end position="436"/>
    </location>
</feature>
<feature type="compositionally biased region" description="Basic and acidic residues" evidence="1">
    <location>
        <begin position="1967"/>
        <end position="1977"/>
    </location>
</feature>
<dbReference type="Gene3D" id="4.10.60.10">
    <property type="entry name" value="Zinc finger, CCHC-type"/>
    <property type="match status" value="1"/>
</dbReference>
<dbReference type="GO" id="GO:0008270">
    <property type="term" value="F:zinc ion binding"/>
    <property type="evidence" value="ECO:0007669"/>
    <property type="project" value="InterPro"/>
</dbReference>
<sequence>MSPPLTPSPSTSNTMPPPPGSNTMQPPPTPSGSNTIPSHATPGSNTSTGSNTMSSHATSASIGTNKGEVVSAVKLPILNPNEFDLWKMRIEQYFLMTNYSLWEVILNGDSPAPTRVVEGILQPVAPITAEQKLARKNELKAHRTLLMALPDKHQLKFNSRSSSESLDQIHDKLQKLVSQLEIHGVSLSQEDVNLKFLQSLPYEWKTHTLIWRNKVDLEEQSLDDFFNISVDASVSAVCAKLPVSSLPNVDSLSNAVIYSFFASQSSSPQLDNEDLKQIDSDDHEEMDQKWKVAMLTMWDRRFLQRTGRNLGANGPTSLDFDMSKVECYNYHMKGHFARECRSPKDSRKSGATKPQKRTVPRKSLPIMLLWLSHLRALLLLIFVNPNLILSHIKQLRDNALVTLRKKLEKAEQERDDLKLKLSPTKPEQDFSHTNRPTAPIIEDWVSNFEVESETKAPQIVSSFVQSTKQVKSLRPSDQHAETSIPTTTPKPTSPKPASNGKRRNRKACFVCKILTQSKPVSITAVRPVSTVVRKIKVTRPKQVRPIVTKPKSPIRRYITRNPSPKTNNSPPRVSVVKAPVVSVAQGLQGKWEWRPKCPILDHVSRTTSASMTLKGLITMMHLGDPRVIDNGCSRYMTGNMSYLSNFEELNGGYVSFGDPNPIPKAQGELRKPVLYAKYASMNHSKFPLHKVSAAAPPTSQPVLTTSARPVSTVKPKFSKTRPNLASHAVSKSKSPLRRHFPRHSSSKPSTSPPRVTAAKPSTGNPQQALKDKGFIDSGCSRHMTGNMSYFSDFEELNGGYVAFGGNPKGGKITGKGKIKTGKLDFNDVYFVKELKFNLFSVSQTCDKKNSVLFTDTECLVLYSDFKLPNASQVLLRVPRENNMYNVNLKNIIPSGDLTCLFVKATLDESNLWHRRLGKFDGKVDEGFLVGYSVSSKVFRVFNSRTRIVQETLHANFLENKPSVAGSGPTWLFDIDNLTRTMNYQPVTIENQTNPSAGFQNKFNAEKTGKEINQQYVLFPVWSSGSTNPQNSDGDAAFNGKEPDFDAKKPESEVIVSPSRSAQSKKQDDKTKKEAKGKKLEDITYSDDEDDVGAEADFNNLETSITVSHIPTIRVHKDHPVTQIVGDLSSATQTRRFEDPDHPDKVYKVVKALYGLHQAPRAWSMIGSLMYLTSPRPDIMFAQTVVATSFIEAEYVAAASCCVQVLWIRINCWIMGVNTPRCDEDRLELMELTVFLLPKVEKVGIGVSVVDLQVSAVNDVTRLQALVDKKKVVDMKSTIREALRLDDEEGVECLPNEEFFTELARMGYEKPSTKLTFYKAFFLSQGKFLIHTVLQCMSAKRTSWNEFSSSMASVVVCLSSGRKFNFSMYIFDRLVRNVDGLTKFYMYPRFLQLMIRKQVGDLSTHTTKYTSLALTQKVLANMRRVGKGFSEVETPLFESMLVEQQVDEEGDTDKNVEEVNVGDAAEGDDSATHGEVPTVAKEPSIPFPTPPTLAPQPSQDIPSTSQLKRRVKKLERRNKVRVLKLRRLQRVGTAQRVETSDETVLDDVSNQERMIAEMDQDTDVFLDDDKEVDDEAKEVADAVKYVKESSQDQGRRTESQAEIYKIDLDHANKVLSMKEDKTEPAEVQEDKGKRIFVEEPKPLKKKQQIELDKQYARELQAKINKNIDWDEAIDHVKRKAKEDPAVKRYQVLKRKPQTEAQARKNMMVYLKNVDGFKMDYFKGMSYDDIRPIFEAKFNSNVAFLLKTKEQIKEDENRALKILNKTPAERAAKRQKLDKEVEELKRHLQIMPNEDDDVYTEATPLARKVPVVDYQIIELNNKPYYKIIRADDTHQFKGQRIEAIGIMWCADHNFYIHPADFVGREEVPTHKIHSRPDAECFKVKTADMKCCCWNKIEEMAKGGSRGGSSGGVKGGASKRCRGSNTIPFQGLRDESSSEGSRKGMPKDIVAGKQPMIEDEPLLVGADLPTPERKVEDNPKPTRSKKSKAVEDPNQMRIFHENRGKSKRIFNRKMKIFKFDKHGSRSTPDKAFDVE</sequence>
<dbReference type="GO" id="GO:0003676">
    <property type="term" value="F:nucleic acid binding"/>
    <property type="evidence" value="ECO:0007669"/>
    <property type="project" value="InterPro"/>
</dbReference>
<dbReference type="Pfam" id="PF22936">
    <property type="entry name" value="Pol_BBD"/>
    <property type="match status" value="1"/>
</dbReference>
<feature type="region of interest" description="Disordered" evidence="1">
    <location>
        <begin position="695"/>
        <end position="773"/>
    </location>
</feature>
<proteinExistence type="predicted"/>
<evidence type="ECO:0000259" key="2">
    <source>
        <dbReference type="Pfam" id="PF22936"/>
    </source>
</evidence>
<feature type="compositionally biased region" description="Basic and acidic residues" evidence="1">
    <location>
        <begin position="1040"/>
        <end position="1051"/>
    </location>
</feature>
<feature type="compositionally biased region" description="Pro residues" evidence="1">
    <location>
        <begin position="15"/>
        <end position="30"/>
    </location>
</feature>
<feature type="compositionally biased region" description="Basic and acidic residues" evidence="1">
    <location>
        <begin position="1064"/>
        <end position="1081"/>
    </location>
</feature>
<feature type="region of interest" description="Disordered" evidence="1">
    <location>
        <begin position="1462"/>
        <end position="1510"/>
    </location>
</feature>
<feature type="region of interest" description="Disordered" evidence="1">
    <location>
        <begin position="470"/>
        <end position="503"/>
    </location>
</feature>
<feature type="compositionally biased region" description="Polar residues" evidence="1">
    <location>
        <begin position="1022"/>
        <end position="1032"/>
    </location>
</feature>
<feature type="compositionally biased region" description="Gly residues" evidence="1">
    <location>
        <begin position="1901"/>
        <end position="1912"/>
    </location>
</feature>
<protein>
    <submittedName>
        <fullName evidence="4">Ribonuclease H-like domain-containing protein</fullName>
    </submittedName>
</protein>
<organism evidence="4">
    <name type="scientific">Tanacetum cinerariifolium</name>
    <name type="common">Dalmatian daisy</name>
    <name type="synonym">Chrysanthemum cinerariifolium</name>
    <dbReference type="NCBI Taxonomy" id="118510"/>
    <lineage>
        <taxon>Eukaryota</taxon>
        <taxon>Viridiplantae</taxon>
        <taxon>Streptophyta</taxon>
        <taxon>Embryophyta</taxon>
        <taxon>Tracheophyta</taxon>
        <taxon>Spermatophyta</taxon>
        <taxon>Magnoliopsida</taxon>
        <taxon>eudicotyledons</taxon>
        <taxon>Gunneridae</taxon>
        <taxon>Pentapetalae</taxon>
        <taxon>asterids</taxon>
        <taxon>campanulids</taxon>
        <taxon>Asterales</taxon>
        <taxon>Asteraceae</taxon>
        <taxon>Asteroideae</taxon>
        <taxon>Anthemideae</taxon>
        <taxon>Anthemidinae</taxon>
        <taxon>Tanacetum</taxon>
    </lineage>
</organism>
<reference evidence="4" key="1">
    <citation type="journal article" date="2019" name="Sci. Rep.">
        <title>Draft genome of Tanacetum cinerariifolium, the natural source of mosquito coil.</title>
        <authorList>
            <person name="Yamashiro T."/>
            <person name="Shiraishi A."/>
            <person name="Satake H."/>
            <person name="Nakayama K."/>
        </authorList>
    </citation>
    <scope>NUCLEOTIDE SEQUENCE</scope>
</reference>